<evidence type="ECO:0000313" key="2">
    <source>
        <dbReference type="Proteomes" id="UP000281955"/>
    </source>
</evidence>
<dbReference type="OrthoDB" id="4833342at2"/>
<evidence type="ECO:0000313" key="1">
    <source>
        <dbReference type="EMBL" id="RKS80265.1"/>
    </source>
</evidence>
<accession>A0A420XTV5</accession>
<proteinExistence type="predicted"/>
<evidence type="ECO:0008006" key="3">
    <source>
        <dbReference type="Google" id="ProtNLM"/>
    </source>
</evidence>
<name>A0A420XTV5_9ACTN</name>
<keyword evidence="2" id="KW-1185">Reference proteome</keyword>
<dbReference type="RefSeq" id="WP_147431858.1">
    <property type="nucleotide sequence ID" value="NZ_RBWV01000009.1"/>
</dbReference>
<dbReference type="EMBL" id="RBWV01000009">
    <property type="protein sequence ID" value="RKS80265.1"/>
    <property type="molecule type" value="Genomic_DNA"/>
</dbReference>
<gene>
    <name evidence="1" type="ORF">CLV35_0690</name>
</gene>
<comment type="caution">
    <text evidence="1">The sequence shown here is derived from an EMBL/GenBank/DDBJ whole genome shotgun (WGS) entry which is preliminary data.</text>
</comment>
<organism evidence="1 2">
    <name type="scientific">Motilibacter peucedani</name>
    <dbReference type="NCBI Taxonomy" id="598650"/>
    <lineage>
        <taxon>Bacteria</taxon>
        <taxon>Bacillati</taxon>
        <taxon>Actinomycetota</taxon>
        <taxon>Actinomycetes</taxon>
        <taxon>Motilibacterales</taxon>
        <taxon>Motilibacteraceae</taxon>
        <taxon>Motilibacter</taxon>
    </lineage>
</organism>
<dbReference type="AlphaFoldDB" id="A0A420XTV5"/>
<protein>
    <recommendedName>
        <fullName evidence="3">TetR family transcriptional regulator</fullName>
    </recommendedName>
</protein>
<reference evidence="1 2" key="1">
    <citation type="submission" date="2018-10" db="EMBL/GenBank/DDBJ databases">
        <title>Genomic Encyclopedia of Archaeal and Bacterial Type Strains, Phase II (KMG-II): from individual species to whole genera.</title>
        <authorList>
            <person name="Goeker M."/>
        </authorList>
    </citation>
    <scope>NUCLEOTIDE SEQUENCE [LARGE SCALE GENOMIC DNA]</scope>
    <source>
        <strain evidence="1 2">RP-AC37</strain>
    </source>
</reference>
<sequence length="102" mass="10637">MRTSGRLGDGYVEGERVFAPPQGSFDADWVASLAAEQLARPVARPAVLAAVADAWAAIRLGALGSNDLLEGDHEPDVAAAAVSAAREFITAYDVPVHPPVTR</sequence>
<dbReference type="Proteomes" id="UP000281955">
    <property type="component" value="Unassembled WGS sequence"/>
</dbReference>
<dbReference type="InParanoid" id="A0A420XTV5"/>